<reference evidence="3" key="2">
    <citation type="submission" date="2015-08" db="EMBL/GenBank/DDBJ databases">
        <title>Complete DNA Sequence of Pseudomonas syringae pv. actinidiae, the Causal Agent of Kiwifruit Canker Disease.</title>
        <authorList>
            <person name="Rikkerink E.H.A."/>
            <person name="Fineran P.C."/>
        </authorList>
    </citation>
    <scope>NUCLEOTIDE SEQUENCE</scope>
    <source>
        <strain evidence="3">SkMP5</strain>
    </source>
</reference>
<dbReference type="OrthoDB" id="5958924at2"/>
<dbReference type="EMBL" id="DF970203">
    <property type="protein sequence ID" value="GAP66399.1"/>
    <property type="molecule type" value="Genomic_DNA"/>
</dbReference>
<name>A0A0K8QNE2_9GAMM</name>
<keyword evidence="1" id="KW-0732">Signal</keyword>
<dbReference type="STRING" id="1475481.GCA_000953855_01739"/>
<feature type="chain" id="PRO_5007415128" evidence="1">
    <location>
        <begin position="22"/>
        <end position="171"/>
    </location>
</feature>
<organism evidence="3">
    <name type="scientific">Mizugakiibacter sediminis</name>
    <dbReference type="NCBI Taxonomy" id="1475481"/>
    <lineage>
        <taxon>Bacteria</taxon>
        <taxon>Pseudomonadati</taxon>
        <taxon>Pseudomonadota</taxon>
        <taxon>Gammaproteobacteria</taxon>
        <taxon>Lysobacterales</taxon>
        <taxon>Rhodanobacteraceae</taxon>
        <taxon>Mizugakiibacter</taxon>
    </lineage>
</organism>
<dbReference type="Proteomes" id="UP000253740">
    <property type="component" value="Unassembled WGS sequence"/>
</dbReference>
<accession>A0A0K8QNE2</accession>
<reference evidence="2" key="1">
    <citation type="submission" date="2015-03" db="EMBL/GenBank/DDBJ databases">
        <title>Draft genome sequence of Mizugakiibacter sediminis skMP5.</title>
        <authorList>
            <person name="Watanabe T."/>
            <person name="Kojima H."/>
            <person name="Fukui M."/>
        </authorList>
    </citation>
    <scope>NUCLEOTIDE SEQUENCE</scope>
    <source>
        <strain evidence="2">SkMP5</strain>
    </source>
</reference>
<dbReference type="RefSeq" id="WP_062536997.1">
    <property type="nucleotide sequence ID" value="NZ_DF970203.1"/>
</dbReference>
<protein>
    <submittedName>
        <fullName evidence="3">Uncharacterized protein</fullName>
    </submittedName>
</protein>
<dbReference type="HOGENOM" id="CLU_1600118_0_0_6"/>
<dbReference type="EMBL" id="DF952378">
    <property type="protein sequence ID" value="GAN43978.1"/>
    <property type="molecule type" value="Genomic_DNA"/>
</dbReference>
<evidence type="ECO:0000256" key="1">
    <source>
        <dbReference type="SAM" id="SignalP"/>
    </source>
</evidence>
<proteinExistence type="predicted"/>
<keyword evidence="4" id="KW-1185">Reference proteome</keyword>
<evidence type="ECO:0000313" key="2">
    <source>
        <dbReference type="EMBL" id="GAN43978.1"/>
    </source>
</evidence>
<feature type="signal peptide" evidence="1">
    <location>
        <begin position="1"/>
        <end position="21"/>
    </location>
</feature>
<evidence type="ECO:0000313" key="3">
    <source>
        <dbReference type="EMBL" id="GAP66399.1"/>
    </source>
</evidence>
<dbReference type="AlphaFoldDB" id="A0A0K8QNE2"/>
<sequence>MNLRHALPTLLLVLALPAARAGDYTLADGGVRFSAPPAWSAIMEKTEGDPQFIAFQVHDPSPSAANSLARVTVSVRRIANDATFAQYVQEQMAHAKGLSGYQPAAAAPTLNRHDYTAVESKVRYSYSERYYHKGKLAVQLRCVRPEASQAGPAWTAAFDRGCDDVAVSLQQ</sequence>
<evidence type="ECO:0000313" key="4">
    <source>
        <dbReference type="Proteomes" id="UP000253740"/>
    </source>
</evidence>
<gene>
    <name evidence="2" type="ORF">MBSD_0493</name>
    <name evidence="3" type="ORF">MBSD_n1706</name>
</gene>